<feature type="domain" description="Ketoreductase" evidence="2">
    <location>
        <begin position="6"/>
        <end position="198"/>
    </location>
</feature>
<evidence type="ECO:0000313" key="4">
    <source>
        <dbReference type="Proteomes" id="UP000812672"/>
    </source>
</evidence>
<protein>
    <submittedName>
        <fullName evidence="3">SDR family oxidoreductase</fullName>
    </submittedName>
</protein>
<evidence type="ECO:0000256" key="1">
    <source>
        <dbReference type="ARBA" id="ARBA00006484"/>
    </source>
</evidence>
<organism evidence="3 4">
    <name type="scientific">Allobacillus halotolerans</name>
    <dbReference type="NCBI Taxonomy" id="570278"/>
    <lineage>
        <taxon>Bacteria</taxon>
        <taxon>Bacillati</taxon>
        <taxon>Bacillota</taxon>
        <taxon>Bacilli</taxon>
        <taxon>Bacillales</taxon>
        <taxon>Bacillaceae</taxon>
        <taxon>Allobacillus</taxon>
    </lineage>
</organism>
<gene>
    <name evidence="3" type="ORF">KQ486_08035</name>
</gene>
<evidence type="ECO:0000259" key="2">
    <source>
        <dbReference type="SMART" id="SM00822"/>
    </source>
</evidence>
<reference evidence="3 4" key="1">
    <citation type="journal article" date="2011" name="Int. J. Syst. Evol. Microbiol.">
        <title>Allobacillus halotolerans gen. nov., sp. nov. isolated from shrimp paste.</title>
        <authorList>
            <person name="Sheu S.Y."/>
            <person name="Arun A.B."/>
            <person name="Jiang S.R."/>
            <person name="Young C.C."/>
            <person name="Chen W.M."/>
        </authorList>
    </citation>
    <scope>NUCLEOTIDE SEQUENCE [LARGE SCALE GENOMIC DNA]</scope>
    <source>
        <strain evidence="3 4">LMG 24826</strain>
    </source>
</reference>
<dbReference type="Proteomes" id="UP000812672">
    <property type="component" value="Unassembled WGS sequence"/>
</dbReference>
<accession>A0ABS6GPC4</accession>
<dbReference type="InterPro" id="IPR002347">
    <property type="entry name" value="SDR_fam"/>
</dbReference>
<sequence>MNLDGKVAIITGSGQGIGRAVAEDMASKGASVIINDIDENEAQTTAKAIKKDGGKVDYFVGNVAKPEDAQGLVDKALDRFGDVDILVNNAAITEPAMIHKMSDEQWDRVIDIDLKGVFNCIRAVTPTFKDKGKENPDAFSNGKIINITSVAGLTGTIGQINYSAAKAGVVGITMSAARELGRYRVQSNAVAFGIVETRMTEVIRGEKFVDKYKEKIVLNRFARKEDVVPGVTFLASEGSDYMTGHVMNISGGYHIGS</sequence>
<dbReference type="Pfam" id="PF13561">
    <property type="entry name" value="adh_short_C2"/>
    <property type="match status" value="1"/>
</dbReference>
<proteinExistence type="inferred from homology"/>
<dbReference type="EMBL" id="JAHLZF010000010">
    <property type="protein sequence ID" value="MBU6080967.1"/>
    <property type="molecule type" value="Genomic_DNA"/>
</dbReference>
<evidence type="ECO:0000313" key="3">
    <source>
        <dbReference type="EMBL" id="MBU6080967.1"/>
    </source>
</evidence>
<dbReference type="PANTHER" id="PTHR42760">
    <property type="entry name" value="SHORT-CHAIN DEHYDROGENASES/REDUCTASES FAMILY MEMBER"/>
    <property type="match status" value="1"/>
</dbReference>
<dbReference type="InterPro" id="IPR020904">
    <property type="entry name" value="Sc_DH/Rdtase_CS"/>
</dbReference>
<dbReference type="PANTHER" id="PTHR42760:SF40">
    <property type="entry name" value="3-OXOACYL-[ACYL-CARRIER-PROTEIN] REDUCTASE, CHLOROPLASTIC"/>
    <property type="match status" value="1"/>
</dbReference>
<dbReference type="RefSeq" id="WP_216687313.1">
    <property type="nucleotide sequence ID" value="NZ_CAUPKR010000009.1"/>
</dbReference>
<dbReference type="InterPro" id="IPR057326">
    <property type="entry name" value="KR_dom"/>
</dbReference>
<comment type="caution">
    <text evidence="3">The sequence shown here is derived from an EMBL/GenBank/DDBJ whole genome shotgun (WGS) entry which is preliminary data.</text>
</comment>
<dbReference type="PROSITE" id="PS00061">
    <property type="entry name" value="ADH_SHORT"/>
    <property type="match status" value="1"/>
</dbReference>
<name>A0ABS6GPC4_9BACI</name>
<dbReference type="SMART" id="SM00822">
    <property type="entry name" value="PKS_KR"/>
    <property type="match status" value="1"/>
</dbReference>
<keyword evidence="4" id="KW-1185">Reference proteome</keyword>
<comment type="similarity">
    <text evidence="1">Belongs to the short-chain dehydrogenases/reductases (SDR) family.</text>
</comment>